<accession>A0A370T9C9</accession>
<dbReference type="CDD" id="cd08249">
    <property type="entry name" value="enoyl_reductase_like"/>
    <property type="match status" value="1"/>
</dbReference>
<dbReference type="STRING" id="2656787.A0A370T9C9"/>
<evidence type="ECO:0000313" key="4">
    <source>
        <dbReference type="EMBL" id="RDL30174.1"/>
    </source>
</evidence>
<dbReference type="SMART" id="SM00829">
    <property type="entry name" value="PKS_ER"/>
    <property type="match status" value="1"/>
</dbReference>
<dbReference type="PANTHER" id="PTHR45348">
    <property type="entry name" value="HYPOTHETICAL OXIDOREDUCTASE (EUROFUNG)"/>
    <property type="match status" value="1"/>
</dbReference>
<dbReference type="InterPro" id="IPR020843">
    <property type="entry name" value="ER"/>
</dbReference>
<evidence type="ECO:0000256" key="2">
    <source>
        <dbReference type="ARBA" id="ARBA00023002"/>
    </source>
</evidence>
<dbReference type="SUPFAM" id="SSF51735">
    <property type="entry name" value="NAD(P)-binding Rossmann-fold domains"/>
    <property type="match status" value="1"/>
</dbReference>
<dbReference type="Proteomes" id="UP000254866">
    <property type="component" value="Unassembled WGS sequence"/>
</dbReference>
<dbReference type="EMBL" id="NPIC01000016">
    <property type="protein sequence ID" value="RDL30174.1"/>
    <property type="molecule type" value="Genomic_DNA"/>
</dbReference>
<evidence type="ECO:0000259" key="3">
    <source>
        <dbReference type="SMART" id="SM00829"/>
    </source>
</evidence>
<dbReference type="Pfam" id="PF08240">
    <property type="entry name" value="ADH_N"/>
    <property type="match status" value="1"/>
</dbReference>
<dbReference type="InterPro" id="IPR013149">
    <property type="entry name" value="ADH-like_C"/>
</dbReference>
<evidence type="ECO:0000256" key="1">
    <source>
        <dbReference type="ARBA" id="ARBA00008072"/>
    </source>
</evidence>
<dbReference type="Pfam" id="PF00107">
    <property type="entry name" value="ADH_zinc_N"/>
    <property type="match status" value="1"/>
</dbReference>
<evidence type="ECO:0000313" key="5">
    <source>
        <dbReference type="Proteomes" id="UP000254866"/>
    </source>
</evidence>
<dbReference type="OrthoDB" id="9992527at2759"/>
<protein>
    <submittedName>
        <fullName evidence="4">GroES-like protein</fullName>
    </submittedName>
</protein>
<dbReference type="InterPro" id="IPR047122">
    <property type="entry name" value="Trans-enoyl_RdTase-like"/>
</dbReference>
<comment type="caution">
    <text evidence="4">The sequence shown here is derived from an EMBL/GenBank/DDBJ whole genome shotgun (WGS) entry which is preliminary data.</text>
</comment>
<keyword evidence="2" id="KW-0560">Oxidoreductase</keyword>
<gene>
    <name evidence="4" type="ORF">BP5553_10452</name>
</gene>
<keyword evidence="5" id="KW-1185">Reference proteome</keyword>
<organism evidence="4 5">
    <name type="scientific">Venustampulla echinocandica</name>
    <dbReference type="NCBI Taxonomy" id="2656787"/>
    <lineage>
        <taxon>Eukaryota</taxon>
        <taxon>Fungi</taxon>
        <taxon>Dikarya</taxon>
        <taxon>Ascomycota</taxon>
        <taxon>Pezizomycotina</taxon>
        <taxon>Leotiomycetes</taxon>
        <taxon>Helotiales</taxon>
        <taxon>Pleuroascaceae</taxon>
        <taxon>Venustampulla</taxon>
    </lineage>
</organism>
<comment type="similarity">
    <text evidence="1">Belongs to the zinc-containing alcohol dehydrogenase family.</text>
</comment>
<dbReference type="GO" id="GO:0016651">
    <property type="term" value="F:oxidoreductase activity, acting on NAD(P)H"/>
    <property type="evidence" value="ECO:0007669"/>
    <property type="project" value="InterPro"/>
</dbReference>
<dbReference type="InterPro" id="IPR011032">
    <property type="entry name" value="GroES-like_sf"/>
</dbReference>
<dbReference type="InterPro" id="IPR036291">
    <property type="entry name" value="NAD(P)-bd_dom_sf"/>
</dbReference>
<dbReference type="RefSeq" id="XP_031864782.1">
    <property type="nucleotide sequence ID" value="XM_032019075.1"/>
</dbReference>
<name>A0A370T9C9_9HELO</name>
<dbReference type="InterPro" id="IPR013154">
    <property type="entry name" value="ADH-like_N"/>
</dbReference>
<dbReference type="PANTHER" id="PTHR45348:SF7">
    <property type="entry name" value="ZINC BINDING OXIDOREDUCTASE, PUTATIVE-RELATED"/>
    <property type="match status" value="1"/>
</dbReference>
<sequence length="406" mass="43768">MEALVLDVPKRTATVKTLPIPSPSPTQLLVRTHFVALNPVDALYVSHPLAPKSQTRIVGSDFAGTVQQLGSSIPASARESLKIGTHVAGFLQGACSVNERPGAFAKFIVVDWDLVWRVPGWMGLESAAGVSLCALTAAQGLFARLGVEAPFEWDSRNTDNERGVSEVKDNTHGKNGDPLKVFIYGASTSLGQYAAQLVRIAAHASGREAVLFGAASPARHAMLKVPPYSYNGLVDYREANWVEKLLEVQNGEGVQYAFDCISEGDSVRNVIKTVAPGGKMAVFRSREGKAWAAEPGELPFEPVYGAVWEGLGVEVQYQGFTVPASASAREFAVNFYGFLSSMTEEDGPLVLRPNLVRLMPGGLERIVPDGFALLGPGSMDNRDTSRSEAYMRPISAEKLVYQVLKQ</sequence>
<dbReference type="Gene3D" id="3.90.180.10">
    <property type="entry name" value="Medium-chain alcohol dehydrogenases, catalytic domain"/>
    <property type="match status" value="1"/>
</dbReference>
<proteinExistence type="inferred from homology"/>
<reference evidence="4 5" key="1">
    <citation type="journal article" date="2018" name="IMA Fungus">
        <title>IMA Genome-F 9: Draft genome sequence of Annulohypoxylon stygium, Aspergillus mulundensis, Berkeleyomyces basicola (syn. Thielaviopsis basicola), Ceratocystis smalleyi, two Cercospora beticola strains, Coleophoma cylindrospora, Fusarium fracticaudum, Phialophora cf. hyalina, and Morchella septimelata.</title>
        <authorList>
            <person name="Wingfield B.D."/>
            <person name="Bills G.F."/>
            <person name="Dong Y."/>
            <person name="Huang W."/>
            <person name="Nel W.J."/>
            <person name="Swalarsk-Parry B.S."/>
            <person name="Vaghefi N."/>
            <person name="Wilken P.M."/>
            <person name="An Z."/>
            <person name="de Beer Z.W."/>
            <person name="De Vos L."/>
            <person name="Chen L."/>
            <person name="Duong T.A."/>
            <person name="Gao Y."/>
            <person name="Hammerbacher A."/>
            <person name="Kikkert J.R."/>
            <person name="Li Y."/>
            <person name="Li H."/>
            <person name="Li K."/>
            <person name="Li Q."/>
            <person name="Liu X."/>
            <person name="Ma X."/>
            <person name="Naidoo K."/>
            <person name="Pethybridge S.J."/>
            <person name="Sun J."/>
            <person name="Steenkamp E.T."/>
            <person name="van der Nest M.A."/>
            <person name="van Wyk S."/>
            <person name="Wingfield M.J."/>
            <person name="Xiong C."/>
            <person name="Yue Q."/>
            <person name="Zhang X."/>
        </authorList>
    </citation>
    <scope>NUCLEOTIDE SEQUENCE [LARGE SCALE GENOMIC DNA]</scope>
    <source>
        <strain evidence="4 5">BP 5553</strain>
    </source>
</reference>
<dbReference type="GeneID" id="43603301"/>
<dbReference type="AlphaFoldDB" id="A0A370T9C9"/>
<feature type="domain" description="Enoyl reductase (ER)" evidence="3">
    <location>
        <begin position="10"/>
        <end position="400"/>
    </location>
</feature>
<dbReference type="SUPFAM" id="SSF50129">
    <property type="entry name" value="GroES-like"/>
    <property type="match status" value="1"/>
</dbReference>
<dbReference type="Gene3D" id="3.40.50.720">
    <property type="entry name" value="NAD(P)-binding Rossmann-like Domain"/>
    <property type="match status" value="1"/>
</dbReference>